<dbReference type="AlphaFoldDB" id="A0A8S9ZKL0"/>
<comment type="caution">
    <text evidence="4">The sequence shown here is derived from an EMBL/GenBank/DDBJ whole genome shotgun (WGS) entry which is preliminary data.</text>
</comment>
<proteinExistence type="inferred from homology"/>
<evidence type="ECO:0000256" key="2">
    <source>
        <dbReference type="SAM" id="Phobius"/>
    </source>
</evidence>
<dbReference type="GO" id="GO:0070765">
    <property type="term" value="C:gamma-secretase complex"/>
    <property type="evidence" value="ECO:0007669"/>
    <property type="project" value="TreeGrafter"/>
</dbReference>
<protein>
    <submittedName>
        <fullName evidence="4">NDK domain-containing protein</fullName>
    </submittedName>
</protein>
<dbReference type="Gene3D" id="3.30.70.141">
    <property type="entry name" value="Nucleoside diphosphate kinase-like domain"/>
    <property type="match status" value="1"/>
</dbReference>
<dbReference type="InterPro" id="IPR036850">
    <property type="entry name" value="NDK-like_dom_sf"/>
</dbReference>
<dbReference type="PANTHER" id="PTHR10202">
    <property type="entry name" value="PRESENILIN"/>
    <property type="match status" value="1"/>
</dbReference>
<dbReference type="PANTHER" id="PTHR10202:SF13">
    <property type="entry name" value="PRESENILIN HOMOLOG"/>
    <property type="match status" value="1"/>
</dbReference>
<comment type="caution">
    <text evidence="1">Lacks conserved residue(s) required for the propagation of feature annotation.</text>
</comment>
<dbReference type="Proteomes" id="UP000605970">
    <property type="component" value="Unassembled WGS sequence"/>
</dbReference>
<comment type="similarity">
    <text evidence="1">Belongs to the NDK family.</text>
</comment>
<keyword evidence="2" id="KW-1133">Transmembrane helix</keyword>
<dbReference type="GO" id="GO:0006509">
    <property type="term" value="P:membrane protein ectodomain proteolysis"/>
    <property type="evidence" value="ECO:0007669"/>
    <property type="project" value="TreeGrafter"/>
</dbReference>
<dbReference type="Pfam" id="PF00334">
    <property type="entry name" value="NDK"/>
    <property type="match status" value="1"/>
</dbReference>
<keyword evidence="2" id="KW-0812">Transmembrane</keyword>
<name>A0A8S9ZKL0_9BILA</name>
<dbReference type="Gene3D" id="1.10.472.100">
    <property type="entry name" value="Presenilin"/>
    <property type="match status" value="1"/>
</dbReference>
<feature type="transmembrane region" description="Helical" evidence="2">
    <location>
        <begin position="241"/>
        <end position="265"/>
    </location>
</feature>
<dbReference type="SMART" id="SM00562">
    <property type="entry name" value="NDK"/>
    <property type="match status" value="1"/>
</dbReference>
<keyword evidence="5" id="KW-1185">Reference proteome</keyword>
<evidence type="ECO:0000313" key="5">
    <source>
        <dbReference type="Proteomes" id="UP000605970"/>
    </source>
</evidence>
<dbReference type="GO" id="GO:0042500">
    <property type="term" value="F:aspartic endopeptidase activity, intramembrane cleaving"/>
    <property type="evidence" value="ECO:0007669"/>
    <property type="project" value="InterPro"/>
</dbReference>
<dbReference type="GO" id="GO:0034205">
    <property type="term" value="P:amyloid-beta formation"/>
    <property type="evidence" value="ECO:0007669"/>
    <property type="project" value="TreeGrafter"/>
</dbReference>
<evidence type="ECO:0000313" key="4">
    <source>
        <dbReference type="EMBL" id="KAF7633813.1"/>
    </source>
</evidence>
<feature type="domain" description="Nucleoside diphosphate kinase-like" evidence="3">
    <location>
        <begin position="3"/>
        <end position="162"/>
    </location>
</feature>
<dbReference type="GO" id="GO:0055074">
    <property type="term" value="P:calcium ion homeostasis"/>
    <property type="evidence" value="ECO:0007669"/>
    <property type="project" value="TreeGrafter"/>
</dbReference>
<feature type="transmembrane region" description="Helical" evidence="2">
    <location>
        <begin position="211"/>
        <end position="229"/>
    </location>
</feature>
<evidence type="ECO:0000259" key="3">
    <source>
        <dbReference type="SMART" id="SM00562"/>
    </source>
</evidence>
<accession>A0A8S9ZKL0</accession>
<reference evidence="4" key="1">
    <citation type="journal article" date="2020" name="Ecol. Evol.">
        <title>Genome structure and content of the rice root-knot nematode (Meloidogyne graminicola).</title>
        <authorList>
            <person name="Phan N.T."/>
            <person name="Danchin E.G.J."/>
            <person name="Klopp C."/>
            <person name="Perfus-Barbeoch L."/>
            <person name="Kozlowski D.K."/>
            <person name="Koutsovoulos G.D."/>
            <person name="Lopez-Roques C."/>
            <person name="Bouchez O."/>
            <person name="Zahm M."/>
            <person name="Besnard G."/>
            <person name="Bellafiore S."/>
        </authorList>
    </citation>
    <scope>NUCLEOTIDE SEQUENCE</scope>
    <source>
        <strain evidence="4">VN-18</strain>
    </source>
</reference>
<dbReference type="InterPro" id="IPR042524">
    <property type="entry name" value="Presenilin_C"/>
</dbReference>
<organism evidence="4 5">
    <name type="scientific">Meloidogyne graminicola</name>
    <dbReference type="NCBI Taxonomy" id="189291"/>
    <lineage>
        <taxon>Eukaryota</taxon>
        <taxon>Metazoa</taxon>
        <taxon>Ecdysozoa</taxon>
        <taxon>Nematoda</taxon>
        <taxon>Chromadorea</taxon>
        <taxon>Rhabditida</taxon>
        <taxon>Tylenchina</taxon>
        <taxon>Tylenchomorpha</taxon>
        <taxon>Tylenchoidea</taxon>
        <taxon>Meloidogynidae</taxon>
        <taxon>Meloidogyninae</taxon>
        <taxon>Meloidogyne</taxon>
    </lineage>
</organism>
<dbReference type="EMBL" id="JABEBT010000069">
    <property type="protein sequence ID" value="KAF7633813.1"/>
    <property type="molecule type" value="Genomic_DNA"/>
</dbReference>
<dbReference type="SUPFAM" id="SSF54919">
    <property type="entry name" value="Nucleoside diphosphate kinase, NDK"/>
    <property type="match status" value="1"/>
</dbReference>
<evidence type="ECO:0000256" key="1">
    <source>
        <dbReference type="PROSITE-ProRule" id="PRU00706"/>
    </source>
</evidence>
<dbReference type="GO" id="GO:0016485">
    <property type="term" value="P:protein processing"/>
    <property type="evidence" value="ECO:0007669"/>
    <property type="project" value="InterPro"/>
</dbReference>
<feature type="transmembrane region" description="Helical" evidence="2">
    <location>
        <begin position="277"/>
        <end position="299"/>
    </location>
</feature>
<keyword evidence="2" id="KW-0472">Membrane</keyword>
<dbReference type="InterPro" id="IPR034907">
    <property type="entry name" value="NDK-like_dom"/>
</dbReference>
<dbReference type="PROSITE" id="PS51374">
    <property type="entry name" value="NDPK_LIKE"/>
    <property type="match status" value="1"/>
</dbReference>
<dbReference type="InterPro" id="IPR001108">
    <property type="entry name" value="Peptidase_A22A"/>
</dbReference>
<dbReference type="Pfam" id="PF01080">
    <property type="entry name" value="Presenilin"/>
    <property type="match status" value="2"/>
</dbReference>
<dbReference type="GO" id="GO:0007219">
    <property type="term" value="P:Notch signaling pathway"/>
    <property type="evidence" value="ECO:0007669"/>
    <property type="project" value="TreeGrafter"/>
</dbReference>
<sequence length="300" mass="34385">MSKNWTFALLKPDAVANPISLGWLLDALNKTGLIIDMGCRLTLTSEEAAQLYSFHKNSFYFNRLITHLCSGPVVAMKLELTEEEQGLYSKGEALKRWRRILGPSKFGKMYLAECGDFDEIKLENFRQLFGLSDSRNFGHGTGSLEELEKEYSIFEKYMKKIEDPYSELFQLDKYIYLVENEEKNEENKEGEVNKKENIKELFRNYNIPIDYITLGIFLWNWCVLGMICIHWQGPLILQQFYLVSVSALITLRVVSLAVFSIGFNMGFVGKASSYGDWNVTIACYVSILVGLAFTLMLLAL</sequence>
<gene>
    <name evidence="4" type="ORF">Mgra_00006783</name>
</gene>
<dbReference type="OrthoDB" id="25346at2759"/>